<dbReference type="CDD" id="cd06222">
    <property type="entry name" value="RNase_H_like"/>
    <property type="match status" value="1"/>
</dbReference>
<dbReference type="Gene3D" id="3.30.420.10">
    <property type="entry name" value="Ribonuclease H-like superfamily/Ribonuclease H"/>
    <property type="match status" value="1"/>
</dbReference>
<dbReference type="EMBL" id="JAJSOW010000103">
    <property type="protein sequence ID" value="KAI9173349.1"/>
    <property type="molecule type" value="Genomic_DNA"/>
</dbReference>
<feature type="region of interest" description="Disordered" evidence="1">
    <location>
        <begin position="1"/>
        <end position="21"/>
    </location>
</feature>
<gene>
    <name evidence="2" type="ORF">LWI28_000112</name>
</gene>
<evidence type="ECO:0000313" key="3">
    <source>
        <dbReference type="Proteomes" id="UP001064489"/>
    </source>
</evidence>
<dbReference type="AlphaFoldDB" id="A0AAD5INM7"/>
<evidence type="ECO:0000313" key="2">
    <source>
        <dbReference type="EMBL" id="KAI9173349.1"/>
    </source>
</evidence>
<dbReference type="InterPro" id="IPR036397">
    <property type="entry name" value="RNaseH_sf"/>
</dbReference>
<name>A0AAD5INM7_ACENE</name>
<dbReference type="Proteomes" id="UP001064489">
    <property type="component" value="Chromosome 8"/>
</dbReference>
<dbReference type="GO" id="GO:0003676">
    <property type="term" value="F:nucleic acid binding"/>
    <property type="evidence" value="ECO:0007669"/>
    <property type="project" value="InterPro"/>
</dbReference>
<dbReference type="SUPFAM" id="SSF53098">
    <property type="entry name" value="Ribonuclease H-like"/>
    <property type="match status" value="1"/>
</dbReference>
<evidence type="ECO:0000256" key="1">
    <source>
        <dbReference type="SAM" id="MobiDB-lite"/>
    </source>
</evidence>
<reference evidence="2" key="1">
    <citation type="journal article" date="2022" name="Plant J.">
        <title>Strategies of tolerance reflected in two North American maple genomes.</title>
        <authorList>
            <person name="McEvoy S.L."/>
            <person name="Sezen U.U."/>
            <person name="Trouern-Trend A."/>
            <person name="McMahon S.M."/>
            <person name="Schaberg P.G."/>
            <person name="Yang J."/>
            <person name="Wegrzyn J.L."/>
            <person name="Swenson N.G."/>
        </authorList>
    </citation>
    <scope>NUCLEOTIDE SEQUENCE</scope>
    <source>
        <strain evidence="2">91603</strain>
    </source>
</reference>
<comment type="caution">
    <text evidence="2">The sequence shown here is derived from an EMBL/GenBank/DDBJ whole genome shotgun (WGS) entry which is preliminary data.</text>
</comment>
<keyword evidence="3" id="KW-1185">Reference proteome</keyword>
<dbReference type="InterPro" id="IPR044730">
    <property type="entry name" value="RNase_H-like_dom_plant"/>
</dbReference>
<accession>A0AAD5INM7</accession>
<dbReference type="InterPro" id="IPR012337">
    <property type="entry name" value="RNaseH-like_sf"/>
</dbReference>
<proteinExistence type="predicted"/>
<reference evidence="2" key="2">
    <citation type="submission" date="2023-02" db="EMBL/GenBank/DDBJ databases">
        <authorList>
            <person name="Swenson N.G."/>
            <person name="Wegrzyn J.L."/>
            <person name="Mcevoy S.L."/>
        </authorList>
    </citation>
    <scope>NUCLEOTIDE SEQUENCE</scope>
    <source>
        <strain evidence="2">91603</strain>
        <tissue evidence="2">Leaf</tissue>
    </source>
</reference>
<protein>
    <recommendedName>
        <fullName evidence="4">RNase H type-1 domain-containing protein</fullName>
    </recommendedName>
</protein>
<sequence length="146" mass="16409">MSYDETNAFERPTTSSQPMFKSFGNEKKELIKMCEDVMNIDRDLMSKFKELKEGKAQLQGKCPPPWIKATNGYSKRNPGDGACLGVSGNGNSSFIGGVSYNLGVCTSLVAEMQAALHVIYIAFDRDWRWLWLETDSMAIISWFSNM</sequence>
<organism evidence="2 3">
    <name type="scientific">Acer negundo</name>
    <name type="common">Box elder</name>
    <dbReference type="NCBI Taxonomy" id="4023"/>
    <lineage>
        <taxon>Eukaryota</taxon>
        <taxon>Viridiplantae</taxon>
        <taxon>Streptophyta</taxon>
        <taxon>Embryophyta</taxon>
        <taxon>Tracheophyta</taxon>
        <taxon>Spermatophyta</taxon>
        <taxon>Magnoliopsida</taxon>
        <taxon>eudicotyledons</taxon>
        <taxon>Gunneridae</taxon>
        <taxon>Pentapetalae</taxon>
        <taxon>rosids</taxon>
        <taxon>malvids</taxon>
        <taxon>Sapindales</taxon>
        <taxon>Sapindaceae</taxon>
        <taxon>Hippocastanoideae</taxon>
        <taxon>Acereae</taxon>
        <taxon>Acer</taxon>
    </lineage>
</organism>
<evidence type="ECO:0008006" key="4">
    <source>
        <dbReference type="Google" id="ProtNLM"/>
    </source>
</evidence>